<feature type="non-terminal residue" evidence="1">
    <location>
        <position position="183"/>
    </location>
</feature>
<organism evidence="1 2">
    <name type="scientific">Streblomastix strix</name>
    <dbReference type="NCBI Taxonomy" id="222440"/>
    <lineage>
        <taxon>Eukaryota</taxon>
        <taxon>Metamonada</taxon>
        <taxon>Preaxostyla</taxon>
        <taxon>Oxymonadida</taxon>
        <taxon>Streblomastigidae</taxon>
        <taxon>Streblomastix</taxon>
    </lineage>
</organism>
<evidence type="ECO:0000313" key="2">
    <source>
        <dbReference type="Proteomes" id="UP000324800"/>
    </source>
</evidence>
<evidence type="ECO:0000313" key="1">
    <source>
        <dbReference type="EMBL" id="KAA6390632.1"/>
    </source>
</evidence>
<protein>
    <submittedName>
        <fullName evidence="1">Uncharacterized protein</fullName>
    </submittedName>
</protein>
<gene>
    <name evidence="1" type="ORF">EZS28_013840</name>
</gene>
<name>A0A5J4W7K6_9EUKA</name>
<sequence>MSLDVTVSSDDKPDCVCTSEHYDEGCTCPQDPINLVGIPLSACPCIQQDSRDCEYIVPGYGRLFYDSTVIGDNGVVEKKFPGENNQSSVKILDFESYKLDVSPNNEKFYSIPLSEFDGLKTSKKLTENEIEKCPALLNSHMAGLYSLLGYTVKAIEDVDIAPSITYFIKSGIKKITYKNVPPE</sequence>
<reference evidence="1 2" key="1">
    <citation type="submission" date="2019-03" db="EMBL/GenBank/DDBJ databases">
        <title>Single cell metagenomics reveals metabolic interactions within the superorganism composed of flagellate Streblomastix strix and complex community of Bacteroidetes bacteria on its surface.</title>
        <authorList>
            <person name="Treitli S.C."/>
            <person name="Kolisko M."/>
            <person name="Husnik F."/>
            <person name="Keeling P."/>
            <person name="Hampl V."/>
        </authorList>
    </citation>
    <scope>NUCLEOTIDE SEQUENCE [LARGE SCALE GENOMIC DNA]</scope>
    <source>
        <strain evidence="1">ST1C</strain>
    </source>
</reference>
<comment type="caution">
    <text evidence="1">The sequence shown here is derived from an EMBL/GenBank/DDBJ whole genome shotgun (WGS) entry which is preliminary data.</text>
</comment>
<proteinExistence type="predicted"/>
<dbReference type="Proteomes" id="UP000324800">
    <property type="component" value="Unassembled WGS sequence"/>
</dbReference>
<accession>A0A5J4W7K6</accession>
<dbReference type="EMBL" id="SNRW01003158">
    <property type="protein sequence ID" value="KAA6390632.1"/>
    <property type="molecule type" value="Genomic_DNA"/>
</dbReference>
<dbReference type="AlphaFoldDB" id="A0A5J4W7K6"/>